<evidence type="ECO:0000313" key="3">
    <source>
        <dbReference type="Proteomes" id="UP001603978"/>
    </source>
</evidence>
<dbReference type="Proteomes" id="UP001603978">
    <property type="component" value="Unassembled WGS sequence"/>
</dbReference>
<keyword evidence="3" id="KW-1185">Reference proteome</keyword>
<comment type="caution">
    <text evidence="2">The sequence shown here is derived from an EMBL/GenBank/DDBJ whole genome shotgun (WGS) entry which is preliminary data.</text>
</comment>
<evidence type="ECO:0000259" key="1">
    <source>
        <dbReference type="Pfam" id="PF00583"/>
    </source>
</evidence>
<dbReference type="InterPro" id="IPR000182">
    <property type="entry name" value="GNAT_dom"/>
</dbReference>
<keyword evidence="2" id="KW-0808">Transferase</keyword>
<evidence type="ECO:0000313" key="2">
    <source>
        <dbReference type="EMBL" id="MFG1703074.1"/>
    </source>
</evidence>
<gene>
    <name evidence="2" type="ORF">ACFLIM_07765</name>
</gene>
<dbReference type="EC" id="2.3.-.-" evidence="2"/>
<name>A0ABW7AA69_9ACTN</name>
<sequence length="209" mass="22316">METLADLLTGVERGRMPEADGSVTILPQPSPRDLGVIAFTAHSVIFADVEPGWIRDRLPSDDLSAPLGPPFLLALANETARRIGCVDMLCLAEPLQGPPPVPLEEITGSDHPRVERAREYRDSVRVWTGRGGLLTVGRGVAGRWEVAIEVEPEHRGHGVGRILAGSARHLVQEPLWAQVAPGNAASVRAFLAAGFHPVGAEVLLTGSSR</sequence>
<keyword evidence="2" id="KW-0012">Acyltransferase</keyword>
<organism evidence="2 3">
    <name type="scientific">Nonomuraea marmarensis</name>
    <dbReference type="NCBI Taxonomy" id="3351344"/>
    <lineage>
        <taxon>Bacteria</taxon>
        <taxon>Bacillati</taxon>
        <taxon>Actinomycetota</taxon>
        <taxon>Actinomycetes</taxon>
        <taxon>Streptosporangiales</taxon>
        <taxon>Streptosporangiaceae</taxon>
        <taxon>Nonomuraea</taxon>
    </lineage>
</organism>
<protein>
    <submittedName>
        <fullName evidence="2">GNAT family N-acetyltransferase</fullName>
        <ecNumber evidence="2">2.3.-.-</ecNumber>
    </submittedName>
</protein>
<accession>A0ABW7AA69</accession>
<dbReference type="InterPro" id="IPR016181">
    <property type="entry name" value="Acyl_CoA_acyltransferase"/>
</dbReference>
<dbReference type="GO" id="GO:0016746">
    <property type="term" value="F:acyltransferase activity"/>
    <property type="evidence" value="ECO:0007669"/>
    <property type="project" value="UniProtKB-KW"/>
</dbReference>
<dbReference type="SUPFAM" id="SSF55729">
    <property type="entry name" value="Acyl-CoA N-acyltransferases (Nat)"/>
    <property type="match status" value="1"/>
</dbReference>
<dbReference type="RefSeq" id="WP_393163456.1">
    <property type="nucleotide sequence ID" value="NZ_JBICRM010000004.1"/>
</dbReference>
<dbReference type="Pfam" id="PF00583">
    <property type="entry name" value="Acetyltransf_1"/>
    <property type="match status" value="1"/>
</dbReference>
<proteinExistence type="predicted"/>
<reference evidence="2 3" key="1">
    <citation type="submission" date="2024-10" db="EMBL/GenBank/DDBJ databases">
        <authorList>
            <person name="Topkara A.R."/>
            <person name="Saygin H."/>
        </authorList>
    </citation>
    <scope>NUCLEOTIDE SEQUENCE [LARGE SCALE GENOMIC DNA]</scope>
    <source>
        <strain evidence="2 3">M3C6</strain>
    </source>
</reference>
<feature type="domain" description="N-acetyltransferase" evidence="1">
    <location>
        <begin position="144"/>
        <end position="195"/>
    </location>
</feature>
<dbReference type="EMBL" id="JBICRM010000004">
    <property type="protein sequence ID" value="MFG1703074.1"/>
    <property type="molecule type" value="Genomic_DNA"/>
</dbReference>
<dbReference type="Gene3D" id="3.40.630.30">
    <property type="match status" value="1"/>
</dbReference>